<dbReference type="SUPFAM" id="SSF54523">
    <property type="entry name" value="Pili subunits"/>
    <property type="match status" value="1"/>
</dbReference>
<dbReference type="PANTHER" id="PTHR30093:SF2">
    <property type="entry name" value="TYPE II SECRETION SYSTEM PROTEIN H"/>
    <property type="match status" value="1"/>
</dbReference>
<dbReference type="InterPro" id="IPR011453">
    <property type="entry name" value="DUF1559"/>
</dbReference>
<feature type="transmembrane region" description="Helical" evidence="1">
    <location>
        <begin position="12"/>
        <end position="32"/>
    </location>
</feature>
<dbReference type="Pfam" id="PF07963">
    <property type="entry name" value="N_methyl"/>
    <property type="match status" value="1"/>
</dbReference>
<organism evidence="3 4">
    <name type="scientific">Lignipirellula cremea</name>
    <dbReference type="NCBI Taxonomy" id="2528010"/>
    <lineage>
        <taxon>Bacteria</taxon>
        <taxon>Pseudomonadati</taxon>
        <taxon>Planctomycetota</taxon>
        <taxon>Planctomycetia</taxon>
        <taxon>Pirellulales</taxon>
        <taxon>Pirellulaceae</taxon>
        <taxon>Lignipirellula</taxon>
    </lineage>
</organism>
<sequence>MGYSRRRAFTLVELLVVIAIIGVLVALLLPAVQMAREAARRSTCTNHLKQIGLAMATYHDAHKVFPPGCVYNGQPGLDPADSPAGNDLWTWSAMILPQMEQGSLYAALSVGTAKPTRPVTPGTGLQQALEAYRCPSDTGPSINANRQLVAANTTTGVLMSRTATSNYVANNGYGFNYVNSGYPQGNKGQNGATTAYNSTGPFRSMNASTTTNDYSTLSVGDIIDGSANTIAVGERCYERKVSVAGVQKLVTYGAGMAYACRNEGNGSNGLAGVCGIGSTGINNGTSTAADNPLQAVGAGSSATATEGFSSLHPGGANFVFCDASTHFISENINYDYVNPGCTSVYEQLLAYEDDTVITREY</sequence>
<reference evidence="3 4" key="1">
    <citation type="submission" date="2019-02" db="EMBL/GenBank/DDBJ databases">
        <title>Deep-cultivation of Planctomycetes and their phenomic and genomic characterization uncovers novel biology.</title>
        <authorList>
            <person name="Wiegand S."/>
            <person name="Jogler M."/>
            <person name="Boedeker C."/>
            <person name="Pinto D."/>
            <person name="Vollmers J."/>
            <person name="Rivas-Marin E."/>
            <person name="Kohn T."/>
            <person name="Peeters S.H."/>
            <person name="Heuer A."/>
            <person name="Rast P."/>
            <person name="Oberbeckmann S."/>
            <person name="Bunk B."/>
            <person name="Jeske O."/>
            <person name="Meyerdierks A."/>
            <person name="Storesund J.E."/>
            <person name="Kallscheuer N."/>
            <person name="Luecker S."/>
            <person name="Lage O.M."/>
            <person name="Pohl T."/>
            <person name="Merkel B.J."/>
            <person name="Hornburger P."/>
            <person name="Mueller R.-W."/>
            <person name="Bruemmer F."/>
            <person name="Labrenz M."/>
            <person name="Spormann A.M."/>
            <person name="Op den Camp H."/>
            <person name="Overmann J."/>
            <person name="Amann R."/>
            <person name="Jetten M.S.M."/>
            <person name="Mascher T."/>
            <person name="Medema M.H."/>
            <person name="Devos D.P."/>
            <person name="Kaster A.-K."/>
            <person name="Ovreas L."/>
            <person name="Rohde M."/>
            <person name="Galperin M.Y."/>
            <person name="Jogler C."/>
        </authorList>
    </citation>
    <scope>NUCLEOTIDE SEQUENCE [LARGE SCALE GENOMIC DNA]</scope>
    <source>
        <strain evidence="3 4">Pla85_3_4</strain>
    </source>
</reference>
<dbReference type="KEGG" id="lcre:Pla8534_49210"/>
<dbReference type="Proteomes" id="UP000317648">
    <property type="component" value="Chromosome"/>
</dbReference>
<dbReference type="PANTHER" id="PTHR30093">
    <property type="entry name" value="GENERAL SECRETION PATHWAY PROTEIN G"/>
    <property type="match status" value="1"/>
</dbReference>
<accession>A0A518DZ54</accession>
<dbReference type="NCBIfam" id="TIGR04294">
    <property type="entry name" value="pre_pil_HX9DG"/>
    <property type="match status" value="1"/>
</dbReference>
<dbReference type="Pfam" id="PF07596">
    <property type="entry name" value="SBP_bac_10"/>
    <property type="match status" value="1"/>
</dbReference>
<keyword evidence="1" id="KW-0812">Transmembrane</keyword>
<keyword evidence="1" id="KW-0472">Membrane</keyword>
<evidence type="ECO:0000256" key="1">
    <source>
        <dbReference type="SAM" id="Phobius"/>
    </source>
</evidence>
<evidence type="ECO:0000313" key="3">
    <source>
        <dbReference type="EMBL" id="QDU97095.1"/>
    </source>
</evidence>
<dbReference type="NCBIfam" id="TIGR02532">
    <property type="entry name" value="IV_pilin_GFxxxE"/>
    <property type="match status" value="1"/>
</dbReference>
<proteinExistence type="predicted"/>
<dbReference type="InterPro" id="IPR012902">
    <property type="entry name" value="N_methyl_site"/>
</dbReference>
<dbReference type="RefSeq" id="WP_145055890.1">
    <property type="nucleotide sequence ID" value="NZ_CP036433.1"/>
</dbReference>
<keyword evidence="1" id="KW-1133">Transmembrane helix</keyword>
<dbReference type="OrthoDB" id="209833at2"/>
<dbReference type="Gene3D" id="3.30.700.10">
    <property type="entry name" value="Glycoprotein, Type 4 Pilin"/>
    <property type="match status" value="1"/>
</dbReference>
<dbReference type="InterPro" id="IPR045584">
    <property type="entry name" value="Pilin-like"/>
</dbReference>
<name>A0A518DZ54_9BACT</name>
<evidence type="ECO:0000259" key="2">
    <source>
        <dbReference type="Pfam" id="PF07596"/>
    </source>
</evidence>
<feature type="domain" description="DUF1559" evidence="2">
    <location>
        <begin position="33"/>
        <end position="333"/>
    </location>
</feature>
<protein>
    <recommendedName>
        <fullName evidence="2">DUF1559 domain-containing protein</fullName>
    </recommendedName>
</protein>
<gene>
    <name evidence="3" type="ORF">Pla8534_49210</name>
</gene>
<dbReference type="InterPro" id="IPR027558">
    <property type="entry name" value="Pre_pil_HX9DG_C"/>
</dbReference>
<keyword evidence="4" id="KW-1185">Reference proteome</keyword>
<evidence type="ECO:0000313" key="4">
    <source>
        <dbReference type="Proteomes" id="UP000317648"/>
    </source>
</evidence>
<dbReference type="EMBL" id="CP036433">
    <property type="protein sequence ID" value="QDU97095.1"/>
    <property type="molecule type" value="Genomic_DNA"/>
</dbReference>
<dbReference type="AlphaFoldDB" id="A0A518DZ54"/>